<evidence type="ECO:0000313" key="2">
    <source>
        <dbReference type="EMBL" id="JAE18856.1"/>
    </source>
</evidence>
<keyword evidence="1" id="KW-1133">Transmembrane helix</keyword>
<proteinExistence type="predicted"/>
<evidence type="ECO:0000256" key="1">
    <source>
        <dbReference type="SAM" id="Phobius"/>
    </source>
</evidence>
<accession>A0A0A9G8H7</accession>
<feature type="transmembrane region" description="Helical" evidence="1">
    <location>
        <begin position="21"/>
        <end position="45"/>
    </location>
</feature>
<reference evidence="2" key="2">
    <citation type="journal article" date="2015" name="Data Brief">
        <title>Shoot transcriptome of the giant reed, Arundo donax.</title>
        <authorList>
            <person name="Barrero R.A."/>
            <person name="Guerrero F.D."/>
            <person name="Moolhuijzen P."/>
            <person name="Goolsby J.A."/>
            <person name="Tidwell J."/>
            <person name="Bellgard S.E."/>
            <person name="Bellgard M.I."/>
        </authorList>
    </citation>
    <scope>NUCLEOTIDE SEQUENCE</scope>
    <source>
        <tissue evidence="2">Shoot tissue taken approximately 20 cm above the soil surface</tissue>
    </source>
</reference>
<protein>
    <submittedName>
        <fullName evidence="2">Uncharacterized protein</fullName>
    </submittedName>
</protein>
<keyword evidence="1" id="KW-0812">Transmembrane</keyword>
<reference evidence="2" key="1">
    <citation type="submission" date="2014-09" db="EMBL/GenBank/DDBJ databases">
        <authorList>
            <person name="Magalhaes I.L.F."/>
            <person name="Oliveira U."/>
            <person name="Santos F.R."/>
            <person name="Vidigal T.H.D.A."/>
            <person name="Brescovit A.D."/>
            <person name="Santos A.J."/>
        </authorList>
    </citation>
    <scope>NUCLEOTIDE SEQUENCE</scope>
    <source>
        <tissue evidence="2">Shoot tissue taken approximately 20 cm above the soil surface</tissue>
    </source>
</reference>
<name>A0A0A9G8H7_ARUDO</name>
<dbReference type="EMBL" id="GBRH01179040">
    <property type="protein sequence ID" value="JAE18856.1"/>
    <property type="molecule type" value="Transcribed_RNA"/>
</dbReference>
<dbReference type="AlphaFoldDB" id="A0A0A9G8H7"/>
<keyword evidence="1" id="KW-0472">Membrane</keyword>
<sequence>MLIIYLLQMRYLKGHRATVDILLFFVKLYIVLLLFLLFQCFRFLICSIHWHL</sequence>
<organism evidence="2">
    <name type="scientific">Arundo donax</name>
    <name type="common">Giant reed</name>
    <name type="synonym">Donax arundinaceus</name>
    <dbReference type="NCBI Taxonomy" id="35708"/>
    <lineage>
        <taxon>Eukaryota</taxon>
        <taxon>Viridiplantae</taxon>
        <taxon>Streptophyta</taxon>
        <taxon>Embryophyta</taxon>
        <taxon>Tracheophyta</taxon>
        <taxon>Spermatophyta</taxon>
        <taxon>Magnoliopsida</taxon>
        <taxon>Liliopsida</taxon>
        <taxon>Poales</taxon>
        <taxon>Poaceae</taxon>
        <taxon>PACMAD clade</taxon>
        <taxon>Arundinoideae</taxon>
        <taxon>Arundineae</taxon>
        <taxon>Arundo</taxon>
    </lineage>
</organism>